<name>C7ZKN6_FUSV7</name>
<dbReference type="HOGENOM" id="CLU_1015966_0_0_1"/>
<feature type="compositionally biased region" description="Basic and acidic residues" evidence="2">
    <location>
        <begin position="11"/>
        <end position="21"/>
    </location>
</feature>
<gene>
    <name evidence="3" type="ORF">NECHADRAFT_86216</name>
</gene>
<dbReference type="AlphaFoldDB" id="C7ZKN6"/>
<sequence>MSQSATSQAHGPERSAKDEEIRWLNDKVRELTEARDRLGQDNRDLLSLVRTQSQTIQSIQRRRNEAHGPRRELGARSLKRQATQQLQDERLSALQAEVQKQCKLRREAVVAAEFAREQIQDLETDAEAHVAVRDKLVETEQARDLALARVAELERLQETPVWPGGSNELSAFYAKLAQDCDGLITQPVAPIEGYGGLCYLASLLADPVSVRNLKALAQSPTDSTPRCLQDVCDNGNIMRHLVDGRCPIHHRSTCYKVSVVRNPGDGTGKLVFEP</sequence>
<evidence type="ECO:0000256" key="2">
    <source>
        <dbReference type="SAM" id="MobiDB-lite"/>
    </source>
</evidence>
<feature type="region of interest" description="Disordered" evidence="2">
    <location>
        <begin position="1"/>
        <end position="21"/>
    </location>
</feature>
<dbReference type="VEuPathDB" id="FungiDB:NECHADRAFT_86216"/>
<evidence type="ECO:0000313" key="4">
    <source>
        <dbReference type="Proteomes" id="UP000005206"/>
    </source>
</evidence>
<organism evidence="3 4">
    <name type="scientific">Fusarium vanettenii (strain ATCC MYA-4622 / CBS 123669 / FGSC 9596 / NRRL 45880 / 77-13-4)</name>
    <name type="common">Fusarium solani subsp. pisi</name>
    <dbReference type="NCBI Taxonomy" id="660122"/>
    <lineage>
        <taxon>Eukaryota</taxon>
        <taxon>Fungi</taxon>
        <taxon>Dikarya</taxon>
        <taxon>Ascomycota</taxon>
        <taxon>Pezizomycotina</taxon>
        <taxon>Sordariomycetes</taxon>
        <taxon>Hypocreomycetidae</taxon>
        <taxon>Hypocreales</taxon>
        <taxon>Nectriaceae</taxon>
        <taxon>Fusarium</taxon>
        <taxon>Fusarium solani species complex</taxon>
        <taxon>Fusarium vanettenii</taxon>
    </lineage>
</organism>
<accession>C7ZKN6</accession>
<reference evidence="3 4" key="1">
    <citation type="journal article" date="2009" name="PLoS Genet.">
        <title>The genome of Nectria haematococca: contribution of supernumerary chromosomes to gene expansion.</title>
        <authorList>
            <person name="Coleman J.J."/>
            <person name="Rounsley S.D."/>
            <person name="Rodriguez-Carres M."/>
            <person name="Kuo A."/>
            <person name="Wasmann C.C."/>
            <person name="Grimwood J."/>
            <person name="Schmutz J."/>
            <person name="Taga M."/>
            <person name="White G.J."/>
            <person name="Zhou S."/>
            <person name="Schwartz D.C."/>
            <person name="Freitag M."/>
            <person name="Ma L.J."/>
            <person name="Danchin E.G."/>
            <person name="Henrissat B."/>
            <person name="Coutinho P.M."/>
            <person name="Nelson D.R."/>
            <person name="Straney D."/>
            <person name="Napoli C.A."/>
            <person name="Barker B.M."/>
            <person name="Gribskov M."/>
            <person name="Rep M."/>
            <person name="Kroken S."/>
            <person name="Molnar I."/>
            <person name="Rensing C."/>
            <person name="Kennell J.C."/>
            <person name="Zamora J."/>
            <person name="Farman M.L."/>
            <person name="Selker E.U."/>
            <person name="Salamov A."/>
            <person name="Shapiro H."/>
            <person name="Pangilinan J."/>
            <person name="Lindquist E."/>
            <person name="Lamers C."/>
            <person name="Grigoriev I.V."/>
            <person name="Geiser D.M."/>
            <person name="Covert S.F."/>
            <person name="Temporini E."/>
            <person name="Vanetten H.D."/>
        </authorList>
    </citation>
    <scope>NUCLEOTIDE SEQUENCE [LARGE SCALE GENOMIC DNA]</scope>
    <source>
        <strain evidence="4">ATCC MYA-4622 / CBS 123669 / FGSC 9596 / NRRL 45880 / 77-13-4</strain>
    </source>
</reference>
<protein>
    <submittedName>
        <fullName evidence="3">Uncharacterized protein</fullName>
    </submittedName>
</protein>
<feature type="coiled-coil region" evidence="1">
    <location>
        <begin position="105"/>
        <end position="156"/>
    </location>
</feature>
<keyword evidence="4" id="KW-1185">Reference proteome</keyword>
<proteinExistence type="predicted"/>
<evidence type="ECO:0000313" key="3">
    <source>
        <dbReference type="EMBL" id="EEU35473.1"/>
    </source>
</evidence>
<dbReference type="EMBL" id="GG698940">
    <property type="protein sequence ID" value="EEU35473.1"/>
    <property type="molecule type" value="Genomic_DNA"/>
</dbReference>
<dbReference type="GeneID" id="9675716"/>
<dbReference type="KEGG" id="nhe:NECHADRAFT_86216"/>
<dbReference type="Proteomes" id="UP000005206">
    <property type="component" value="Chromosome 10"/>
</dbReference>
<keyword evidence="1" id="KW-0175">Coiled coil</keyword>
<evidence type="ECO:0000256" key="1">
    <source>
        <dbReference type="SAM" id="Coils"/>
    </source>
</evidence>
<dbReference type="RefSeq" id="XP_003041186.1">
    <property type="nucleotide sequence ID" value="XM_003041140.1"/>
</dbReference>
<dbReference type="InParanoid" id="C7ZKN6"/>